<proteinExistence type="predicted"/>
<evidence type="ECO:0000256" key="2">
    <source>
        <dbReference type="ARBA" id="ARBA00022679"/>
    </source>
</evidence>
<dbReference type="AlphaFoldDB" id="A0A367L2G2"/>
<feature type="region of interest" description="Disordered" evidence="3">
    <location>
        <begin position="175"/>
        <end position="202"/>
    </location>
</feature>
<dbReference type="PANTHER" id="PTHR12215:SF10">
    <property type="entry name" value="L-AMINOADIPATE-SEMIALDEHYDE DEHYDROGENASE-PHOSPHOPANTETHEINYL TRANSFERASE"/>
    <property type="match status" value="1"/>
</dbReference>
<dbReference type="SUPFAM" id="SSF56214">
    <property type="entry name" value="4'-phosphopantetheinyl transferase"/>
    <property type="match status" value="2"/>
</dbReference>
<dbReference type="Pfam" id="PF01648">
    <property type="entry name" value="ACPS"/>
    <property type="match status" value="1"/>
</dbReference>
<dbReference type="STRING" id="1330021.A0A367L2G2"/>
<dbReference type="Proteomes" id="UP000253664">
    <property type="component" value="Unassembled WGS sequence"/>
</dbReference>
<organism evidence="6 7">
    <name type="scientific">Ophiocordyceps polyrhachis-furcata BCC 54312</name>
    <dbReference type="NCBI Taxonomy" id="1330021"/>
    <lineage>
        <taxon>Eukaryota</taxon>
        <taxon>Fungi</taxon>
        <taxon>Dikarya</taxon>
        <taxon>Ascomycota</taxon>
        <taxon>Pezizomycotina</taxon>
        <taxon>Sordariomycetes</taxon>
        <taxon>Hypocreomycetidae</taxon>
        <taxon>Hypocreales</taxon>
        <taxon>Ophiocordycipitaceae</taxon>
        <taxon>Ophiocordyceps</taxon>
    </lineage>
</organism>
<keyword evidence="2" id="KW-0808">Transferase</keyword>
<dbReference type="Gene3D" id="3.90.470.20">
    <property type="entry name" value="4'-phosphopantetheinyl transferase domain"/>
    <property type="match status" value="2"/>
</dbReference>
<dbReference type="EMBL" id="LKCN02000018">
    <property type="protein sequence ID" value="RCI08623.1"/>
    <property type="molecule type" value="Genomic_DNA"/>
</dbReference>
<feature type="domain" description="4'-phosphopantetheinyl transferase N-terminal" evidence="5">
    <location>
        <begin position="70"/>
        <end position="170"/>
    </location>
</feature>
<feature type="region of interest" description="Disordered" evidence="3">
    <location>
        <begin position="1"/>
        <end position="36"/>
    </location>
</feature>
<keyword evidence="7" id="KW-1185">Reference proteome</keyword>
<feature type="non-terminal residue" evidence="6">
    <location>
        <position position="1"/>
    </location>
</feature>
<comment type="caution">
    <text evidence="6">The sequence shown here is derived from an EMBL/GenBank/DDBJ whole genome shotgun (WGS) entry which is preliminary data.</text>
</comment>
<evidence type="ECO:0000256" key="3">
    <source>
        <dbReference type="SAM" id="MobiDB-lite"/>
    </source>
</evidence>
<dbReference type="GO" id="GO:0005829">
    <property type="term" value="C:cytosol"/>
    <property type="evidence" value="ECO:0007669"/>
    <property type="project" value="TreeGrafter"/>
</dbReference>
<dbReference type="GO" id="GO:0019878">
    <property type="term" value="P:lysine biosynthetic process via aminoadipic acid"/>
    <property type="evidence" value="ECO:0007669"/>
    <property type="project" value="TreeGrafter"/>
</dbReference>
<dbReference type="OrthoDB" id="26719at2759"/>
<feature type="compositionally biased region" description="Basic and acidic residues" evidence="3">
    <location>
        <begin position="1"/>
        <end position="16"/>
    </location>
</feature>
<name>A0A367L2G2_9HYPO</name>
<dbReference type="InterPro" id="IPR008278">
    <property type="entry name" value="4-PPantetheinyl_Trfase_dom"/>
</dbReference>
<accession>A0A367L2G2</accession>
<dbReference type="Pfam" id="PF22624">
    <property type="entry name" value="AASDHPPT_N"/>
    <property type="match status" value="1"/>
</dbReference>
<evidence type="ECO:0000259" key="4">
    <source>
        <dbReference type="Pfam" id="PF01648"/>
    </source>
</evidence>
<evidence type="ECO:0000259" key="5">
    <source>
        <dbReference type="Pfam" id="PF22624"/>
    </source>
</evidence>
<feature type="region of interest" description="Disordered" evidence="3">
    <location>
        <begin position="293"/>
        <end position="318"/>
    </location>
</feature>
<feature type="non-terminal residue" evidence="6">
    <location>
        <position position="393"/>
    </location>
</feature>
<feature type="domain" description="4'-phosphopantetheinyl transferase" evidence="4">
    <location>
        <begin position="203"/>
        <end position="313"/>
    </location>
</feature>
<protein>
    <recommendedName>
        <fullName evidence="1">holo-[acyl-carrier-protein] synthase</fullName>
        <ecNumber evidence="1">2.7.8.7</ecNumber>
    </recommendedName>
</protein>
<dbReference type="EC" id="2.7.8.7" evidence="1"/>
<sequence length="393" mass="44718">KEKESESEREEKEKKGSLGPRRTLPPFGRARAGPNGAMETPVSIIQWALDTRPLWPSATETRDLKQAASREFNLLNDKETEQIQRFHFVKDAKLALASALLKRLAISRLANVSWTEASSWKRDVRTGKPIFDMPRSSSPSSSVKKNKKKKREGIKFNVSHQAGVVVLVASSLVAQDDDDDDDDDDQVGEEEEEEEEDEKKLDVGIDVVCQGERREKDLTSIAAEGWSRYVAVHEDVFSPHEAAALRSREGDDDDSRLAYFYTLWCLREAYIKMTGDALLAPWLKDLEMRHFAPPPPSSSLSDQHHHHHHHHHQQNSTSHDPRLEIWFRGRRVEDVCMRLSSLLEDEYVVCTAVRCPPRLRACVESQLALPFTHLVLDDMVTEAEEADRRGQLA</sequence>
<evidence type="ECO:0000256" key="1">
    <source>
        <dbReference type="ARBA" id="ARBA00013172"/>
    </source>
</evidence>
<dbReference type="InterPro" id="IPR055066">
    <property type="entry name" value="AASDHPPT_N"/>
</dbReference>
<reference evidence="6 7" key="1">
    <citation type="journal article" date="2015" name="BMC Genomics">
        <title>Insights from the genome of Ophiocordyceps polyrhachis-furcata to pathogenicity and host specificity in insect fungi.</title>
        <authorList>
            <person name="Wichadakul D."/>
            <person name="Kobmoo N."/>
            <person name="Ingsriswang S."/>
            <person name="Tangphatsornruang S."/>
            <person name="Chantasingh D."/>
            <person name="Luangsa-ard J.J."/>
            <person name="Eurwilaichitr L."/>
        </authorList>
    </citation>
    <scope>NUCLEOTIDE SEQUENCE [LARGE SCALE GENOMIC DNA]</scope>
    <source>
        <strain evidence="6 7">BCC 54312</strain>
    </source>
</reference>
<evidence type="ECO:0000313" key="6">
    <source>
        <dbReference type="EMBL" id="RCI08623.1"/>
    </source>
</evidence>
<dbReference type="GO" id="GO:0008897">
    <property type="term" value="F:holo-[acyl-carrier-protein] synthase activity"/>
    <property type="evidence" value="ECO:0007669"/>
    <property type="project" value="UniProtKB-EC"/>
</dbReference>
<feature type="compositionally biased region" description="Acidic residues" evidence="3">
    <location>
        <begin position="175"/>
        <end position="197"/>
    </location>
</feature>
<dbReference type="InterPro" id="IPR050559">
    <property type="entry name" value="P-Pant_transferase_sf"/>
</dbReference>
<feature type="region of interest" description="Disordered" evidence="3">
    <location>
        <begin position="127"/>
        <end position="152"/>
    </location>
</feature>
<dbReference type="InterPro" id="IPR037143">
    <property type="entry name" value="4-PPantetheinyl_Trfase_dom_sf"/>
</dbReference>
<feature type="compositionally biased region" description="Basic residues" evidence="3">
    <location>
        <begin position="304"/>
        <end position="313"/>
    </location>
</feature>
<dbReference type="PANTHER" id="PTHR12215">
    <property type="entry name" value="PHOSPHOPANTETHEINE TRANSFERASE"/>
    <property type="match status" value="1"/>
</dbReference>
<gene>
    <name evidence="6" type="ORF">L249_4712</name>
</gene>
<evidence type="ECO:0000313" key="7">
    <source>
        <dbReference type="Proteomes" id="UP000253664"/>
    </source>
</evidence>
<dbReference type="GO" id="GO:0000287">
    <property type="term" value="F:magnesium ion binding"/>
    <property type="evidence" value="ECO:0007669"/>
    <property type="project" value="InterPro"/>
</dbReference>